<protein>
    <recommendedName>
        <fullName evidence="5">TERF2-interacting telomeric protein 1 Myb domain-containing protein</fullName>
    </recommendedName>
</protein>
<feature type="compositionally biased region" description="Acidic residues" evidence="4">
    <location>
        <begin position="505"/>
        <end position="515"/>
    </location>
</feature>
<dbReference type="PANTHER" id="PTHR16088:SF3">
    <property type="entry name" value="GON-4-LIKE PROTEIN"/>
    <property type="match status" value="1"/>
</dbReference>
<comment type="caution">
    <text evidence="6">The sequence shown here is derived from an EMBL/GenBank/DDBJ whole genome shotgun (WGS) entry which is preliminary data.</text>
</comment>
<evidence type="ECO:0000256" key="3">
    <source>
        <dbReference type="ARBA" id="ARBA00023242"/>
    </source>
</evidence>
<reference evidence="6 7" key="2">
    <citation type="journal article" date="2022" name="Mol. Biol. Evol.">
        <title>Comparative Genomics Reveals Insights into the Divergent Evolution of Astigmatic Mites and Household Pest Adaptations.</title>
        <authorList>
            <person name="Xiong Q."/>
            <person name="Wan A.T."/>
            <person name="Liu X."/>
            <person name="Fung C.S."/>
            <person name="Xiao X."/>
            <person name="Malainual N."/>
            <person name="Hou J."/>
            <person name="Wang L."/>
            <person name="Wang M."/>
            <person name="Yang K.Y."/>
            <person name="Cui Y."/>
            <person name="Leung E.L."/>
            <person name="Nong W."/>
            <person name="Shin S.K."/>
            <person name="Au S.W."/>
            <person name="Jeong K.Y."/>
            <person name="Chew F.T."/>
            <person name="Hui J.H."/>
            <person name="Leung T.F."/>
            <person name="Tungtrongchitr A."/>
            <person name="Zhong N."/>
            <person name="Liu Z."/>
            <person name="Tsui S.K."/>
        </authorList>
    </citation>
    <scope>NUCLEOTIDE SEQUENCE [LARGE SCALE GENOMIC DNA]</scope>
    <source>
        <strain evidence="6">Derp</strain>
    </source>
</reference>
<organism evidence="6 7">
    <name type="scientific">Dermatophagoides pteronyssinus</name>
    <name type="common">European house dust mite</name>
    <dbReference type="NCBI Taxonomy" id="6956"/>
    <lineage>
        <taxon>Eukaryota</taxon>
        <taxon>Metazoa</taxon>
        <taxon>Ecdysozoa</taxon>
        <taxon>Arthropoda</taxon>
        <taxon>Chelicerata</taxon>
        <taxon>Arachnida</taxon>
        <taxon>Acari</taxon>
        <taxon>Acariformes</taxon>
        <taxon>Sarcoptiformes</taxon>
        <taxon>Astigmata</taxon>
        <taxon>Psoroptidia</taxon>
        <taxon>Analgoidea</taxon>
        <taxon>Pyroglyphidae</taxon>
        <taxon>Dermatophagoidinae</taxon>
        <taxon>Dermatophagoides</taxon>
    </lineage>
</organism>
<name>A0ABQ8IQ59_DERPT</name>
<accession>A0ABQ8IQ59</accession>
<feature type="region of interest" description="Disordered" evidence="4">
    <location>
        <begin position="469"/>
        <end position="559"/>
    </location>
</feature>
<keyword evidence="7" id="KW-1185">Reference proteome</keyword>
<feature type="compositionally biased region" description="Polar residues" evidence="4">
    <location>
        <begin position="353"/>
        <end position="376"/>
    </location>
</feature>
<dbReference type="Pfam" id="PF08914">
    <property type="entry name" value="Myb_Rap1"/>
    <property type="match status" value="1"/>
</dbReference>
<sequence>MELDPNDDIYQQFINSFQQSDLDRLFADDDPNDKDYNVYQDIGNLDDFKEFLDIFDETFKNTSVIDNNGVEKESDQITLKDEINSNSDQHSFSNDQLNILYYQLNFHIQLLTQDWILSIRYDDDDNKIHNGYREMLDELNELSQKNDTNILRLIPNLQPSIQLVEHDNDHIVESENKSNLETVLTSKLKSFLLKNRNIFPFEWALPSRRFLSHHKVTQTLFTEADDHMIAFGLQKFYRERSKSTRANSFYKYIHNHFLPNHSEQSIRHHVKYLKHKRKIDNDPQKYDKWFTNPIVYYFRENKLPPFNRYFTKENLSDIYRLYPLPNWYHKLVAKDDPTNLMLYIDDSRKNNRTEQSQQTKCNEHSSSPSSLANKYQTIMPKPDSNGNLPLYELNGQRIILADGTIMQNILANQSFPFCTVPNLPQRRRQIRRKTKKQQSYQSKILEKDEQEISKICSPNQELDIDENSIDIDSNQPVQSPTISVNKINENGDDDDNQVFEKIEIDNNDDDDEQEQCENVVQVEEGEEEEEIEDDDVDNDDDGDGGDDDDDDDDDGDETEMLMNMDDEEDLMALMEASWTTVANSQHGKPQQDQVDVERINRRKSELLAMQRESSRYIVENSSSNIIDSINDRLISYYLKRSRKLLVQDEDYIQFLELISNLNDQPDLNRQIYHQLRKFLLEIRQKYIEQHSDNIIIRQQILDGFDELIELLVLLVMFSIDRFDNNHNNDFRSTFEYLHWQRILQFFGKLELYLSFVYDGHTNQQQNCIQKIIRLLNQSLLQQKHLSTMTNEQRTKIKTSIHHPIIFTMMMKILMNLLFLPISKWKTTMLLLTIMNDDVENCTIPIDSNDLKYGTNECPCIECHHQNDSTTASHLNNHCNMCSIRFISGRIYLPQISTNKRLQLVEYVQRKSSPLQKINQNELESNMKNEKWTLEEDRLLLQTFRSMIVDFNITKLTENIIDRLSKRLANENVFNQKRNISDIAERLKHLIEILTGIIRNPRFSSNDLFKCIVPRNDDLTMAKLLWKKFGLK</sequence>
<feature type="region of interest" description="Disordered" evidence="4">
    <location>
        <begin position="426"/>
        <end position="445"/>
    </location>
</feature>
<evidence type="ECO:0000256" key="4">
    <source>
        <dbReference type="SAM" id="MobiDB-lite"/>
    </source>
</evidence>
<keyword evidence="1" id="KW-0805">Transcription regulation</keyword>
<feature type="region of interest" description="Disordered" evidence="4">
    <location>
        <begin position="351"/>
        <end position="379"/>
    </location>
</feature>
<reference evidence="6 7" key="1">
    <citation type="journal article" date="2018" name="J. Allergy Clin. Immunol.">
        <title>High-quality assembly of Dermatophagoides pteronyssinus genome and transcriptome reveals a wide range of novel allergens.</title>
        <authorList>
            <person name="Liu X.Y."/>
            <person name="Yang K.Y."/>
            <person name="Wang M.Q."/>
            <person name="Kwok J.S."/>
            <person name="Zeng X."/>
            <person name="Yang Z."/>
            <person name="Xiao X.J."/>
            <person name="Lau C.P."/>
            <person name="Li Y."/>
            <person name="Huang Z.M."/>
            <person name="Ba J.G."/>
            <person name="Yim A.K."/>
            <person name="Ouyang C.Y."/>
            <person name="Ngai S.M."/>
            <person name="Chan T.F."/>
            <person name="Leung E.L."/>
            <person name="Liu L."/>
            <person name="Liu Z.G."/>
            <person name="Tsui S.K."/>
        </authorList>
    </citation>
    <scope>NUCLEOTIDE SEQUENCE [LARGE SCALE GENOMIC DNA]</scope>
    <source>
        <strain evidence="6">Derp</strain>
    </source>
</reference>
<evidence type="ECO:0000313" key="6">
    <source>
        <dbReference type="EMBL" id="KAH9412434.1"/>
    </source>
</evidence>
<feature type="domain" description="TERF2-interacting telomeric protein 1 Myb" evidence="5">
    <location>
        <begin position="221"/>
        <end position="276"/>
    </location>
</feature>
<keyword evidence="3" id="KW-0539">Nucleus</keyword>
<feature type="compositionally biased region" description="Polar residues" evidence="4">
    <location>
        <begin position="475"/>
        <end position="488"/>
    </location>
</feature>
<dbReference type="InterPro" id="IPR052435">
    <property type="entry name" value="YY1-Transcr_Regul"/>
</dbReference>
<feature type="compositionally biased region" description="Acidic residues" evidence="4">
    <location>
        <begin position="523"/>
        <end position="559"/>
    </location>
</feature>
<dbReference type="PANTHER" id="PTHR16088">
    <property type="entry name" value="YY1 ASSOCIATED PROTEIN-RELATED"/>
    <property type="match status" value="1"/>
</dbReference>
<dbReference type="EMBL" id="NJHN03000130">
    <property type="protein sequence ID" value="KAH9412434.1"/>
    <property type="molecule type" value="Genomic_DNA"/>
</dbReference>
<feature type="compositionally biased region" description="Basic residues" evidence="4">
    <location>
        <begin position="426"/>
        <end position="436"/>
    </location>
</feature>
<dbReference type="Proteomes" id="UP000887458">
    <property type="component" value="Unassembled WGS sequence"/>
</dbReference>
<evidence type="ECO:0000259" key="5">
    <source>
        <dbReference type="Pfam" id="PF08914"/>
    </source>
</evidence>
<evidence type="ECO:0000256" key="2">
    <source>
        <dbReference type="ARBA" id="ARBA00023163"/>
    </source>
</evidence>
<dbReference type="InterPro" id="IPR015010">
    <property type="entry name" value="TERF2IP_Myb"/>
</dbReference>
<dbReference type="Gene3D" id="1.10.10.60">
    <property type="entry name" value="Homeodomain-like"/>
    <property type="match status" value="1"/>
</dbReference>
<evidence type="ECO:0000313" key="7">
    <source>
        <dbReference type="Proteomes" id="UP000887458"/>
    </source>
</evidence>
<evidence type="ECO:0000256" key="1">
    <source>
        <dbReference type="ARBA" id="ARBA00023015"/>
    </source>
</evidence>
<proteinExistence type="predicted"/>
<keyword evidence="2" id="KW-0804">Transcription</keyword>
<gene>
    <name evidence="6" type="ORF">DERP_014576</name>
</gene>